<gene>
    <name evidence="4" type="ORF">FL622_01460</name>
</gene>
<name>A0A550JKY1_9BACT</name>
<proteinExistence type="predicted"/>
<feature type="domain" description="NADPH-dependent FMN reductase-like" evidence="3">
    <location>
        <begin position="1"/>
        <end position="124"/>
    </location>
</feature>
<dbReference type="PANTHER" id="PTHR43278">
    <property type="entry name" value="NAD(P)H-DEPENDENT FMN-CONTAINING OXIDOREDUCTASE YWQN-RELATED"/>
    <property type="match status" value="1"/>
</dbReference>
<dbReference type="InterPro" id="IPR029039">
    <property type="entry name" value="Flavoprotein-like_sf"/>
</dbReference>
<dbReference type="Gene3D" id="3.40.50.360">
    <property type="match status" value="1"/>
</dbReference>
<keyword evidence="5" id="KW-1185">Reference proteome</keyword>
<evidence type="ECO:0000256" key="1">
    <source>
        <dbReference type="ARBA" id="ARBA00022630"/>
    </source>
</evidence>
<organism evidence="4 5">
    <name type="scientific">Trichloromonas acetexigens</name>
    <dbReference type="NCBI Taxonomy" id="38815"/>
    <lineage>
        <taxon>Bacteria</taxon>
        <taxon>Pseudomonadati</taxon>
        <taxon>Thermodesulfobacteriota</taxon>
        <taxon>Desulfuromonadia</taxon>
        <taxon>Desulfuromonadales</taxon>
        <taxon>Trichloromonadaceae</taxon>
        <taxon>Trichloromonas</taxon>
    </lineage>
</organism>
<dbReference type="GO" id="GO:0016491">
    <property type="term" value="F:oxidoreductase activity"/>
    <property type="evidence" value="ECO:0007669"/>
    <property type="project" value="InterPro"/>
</dbReference>
<dbReference type="SUPFAM" id="SSF52218">
    <property type="entry name" value="Flavoproteins"/>
    <property type="match status" value="1"/>
</dbReference>
<dbReference type="Proteomes" id="UP000317155">
    <property type="component" value="Unassembled WGS sequence"/>
</dbReference>
<evidence type="ECO:0000259" key="3">
    <source>
        <dbReference type="Pfam" id="PF03358"/>
    </source>
</evidence>
<dbReference type="AlphaFoldDB" id="A0A550JKY1"/>
<dbReference type="RefSeq" id="WP_092052715.1">
    <property type="nucleotide sequence ID" value="NZ_FOJJ01000001.1"/>
</dbReference>
<dbReference type="PANTHER" id="PTHR43278:SF1">
    <property type="entry name" value="IRON-SULFUR FLAVOPROTEIN MJ1083"/>
    <property type="match status" value="1"/>
</dbReference>
<dbReference type="OrthoDB" id="9790975at2"/>
<evidence type="ECO:0000256" key="2">
    <source>
        <dbReference type="ARBA" id="ARBA00022643"/>
    </source>
</evidence>
<dbReference type="EMBL" id="VJVV01000001">
    <property type="protein sequence ID" value="TRO83876.1"/>
    <property type="molecule type" value="Genomic_DNA"/>
</dbReference>
<protein>
    <submittedName>
        <fullName evidence="4">Flavodoxin family protein</fullName>
    </submittedName>
</protein>
<keyword evidence="2" id="KW-0288">FMN</keyword>
<keyword evidence="1" id="KW-0285">Flavoprotein</keyword>
<reference evidence="4 5" key="1">
    <citation type="submission" date="2019-07" db="EMBL/GenBank/DDBJ databases">
        <title>Insights of Desulfuromonas acetexigens electromicrobiology.</title>
        <authorList>
            <person name="Katuri K."/>
            <person name="Sapireddy V."/>
            <person name="Shaw D.R."/>
            <person name="Saikaly P."/>
        </authorList>
    </citation>
    <scope>NUCLEOTIDE SEQUENCE [LARGE SCALE GENOMIC DNA]</scope>
    <source>
        <strain evidence="4 5">2873</strain>
    </source>
</reference>
<dbReference type="InterPro" id="IPR051796">
    <property type="entry name" value="ISF_SsuE-like"/>
</dbReference>
<accession>A0A550JKY1</accession>
<dbReference type="Pfam" id="PF03358">
    <property type="entry name" value="FMN_red"/>
    <property type="match status" value="1"/>
</dbReference>
<evidence type="ECO:0000313" key="5">
    <source>
        <dbReference type="Proteomes" id="UP000317155"/>
    </source>
</evidence>
<evidence type="ECO:0000313" key="4">
    <source>
        <dbReference type="EMBL" id="TRO83876.1"/>
    </source>
</evidence>
<comment type="caution">
    <text evidence="4">The sequence shown here is derived from an EMBL/GenBank/DDBJ whole genome shotgun (WGS) entry which is preliminary data.</text>
</comment>
<sequence length="222" mass="24721">MKIAVIIGSPRGMKGNTGRLLEEVLAGLDKDVKTELIDLSKRKVLPCIGCDHCHKTGVCPLKDDYEAIKKSLLECDGFILASPNYIFSVTAQLKALFDRSGNILHCLLLEGKYGAVVETSGGGEDDEVMRYMERFINSTGAQSVGGVGSPMAGERTFPDEAILFNQARDLGRDLCRSIEEKKDFPAQADYRTTFKARMKRLVEYRKGECPAEHQYWREHLLG</sequence>
<dbReference type="InterPro" id="IPR005025">
    <property type="entry name" value="FMN_Rdtase-like_dom"/>
</dbReference>